<keyword evidence="1" id="KW-1133">Transmembrane helix</keyword>
<evidence type="ECO:0000313" key="3">
    <source>
        <dbReference type="Proteomes" id="UP000033047"/>
    </source>
</evidence>
<dbReference type="HOGENOM" id="CLU_1576996_0_0_10"/>
<feature type="transmembrane region" description="Helical" evidence="1">
    <location>
        <begin position="46"/>
        <end position="69"/>
    </location>
</feature>
<dbReference type="EMBL" id="AQHV01000025">
    <property type="protein sequence ID" value="KKB47694.1"/>
    <property type="molecule type" value="Genomic_DNA"/>
</dbReference>
<dbReference type="STRING" id="927665.HMPREF1535_04551"/>
<evidence type="ECO:0000256" key="1">
    <source>
        <dbReference type="SAM" id="Phobius"/>
    </source>
</evidence>
<name>A0A0F5IQ48_9BACT</name>
<feature type="transmembrane region" description="Helical" evidence="1">
    <location>
        <begin position="81"/>
        <end position="105"/>
    </location>
</feature>
<feature type="transmembrane region" description="Helical" evidence="1">
    <location>
        <begin position="21"/>
        <end position="40"/>
    </location>
</feature>
<proteinExistence type="predicted"/>
<feature type="transmembrane region" description="Helical" evidence="1">
    <location>
        <begin position="125"/>
        <end position="146"/>
    </location>
</feature>
<reference evidence="2 3" key="1">
    <citation type="submission" date="2013-04" db="EMBL/GenBank/DDBJ databases">
        <title>The Genome Sequence of Parabacteroides goldsteinii DSM 19448.</title>
        <authorList>
            <consortium name="The Broad Institute Genomics Platform"/>
            <person name="Earl A."/>
            <person name="Ward D."/>
            <person name="Feldgarden M."/>
            <person name="Gevers D."/>
            <person name="Martens E."/>
            <person name="Sakamoto M."/>
            <person name="Benno Y."/>
            <person name="Song Y."/>
            <person name="Liu C."/>
            <person name="Lee J."/>
            <person name="Bolanos M."/>
            <person name="Vaisanen M.L."/>
            <person name="Finegold S.M."/>
            <person name="Walker B."/>
            <person name="Young S."/>
            <person name="Zeng Q."/>
            <person name="Gargeya S."/>
            <person name="Fitzgerald M."/>
            <person name="Haas B."/>
            <person name="Abouelleil A."/>
            <person name="Allen A.W."/>
            <person name="Alvarado L."/>
            <person name="Arachchi H.M."/>
            <person name="Berlin A.M."/>
            <person name="Chapman S.B."/>
            <person name="Gainer-Dewar J."/>
            <person name="Goldberg J."/>
            <person name="Griggs A."/>
            <person name="Gujja S."/>
            <person name="Hansen M."/>
            <person name="Howarth C."/>
            <person name="Imamovic A."/>
            <person name="Ireland A."/>
            <person name="Larimer J."/>
            <person name="McCowan C."/>
            <person name="Murphy C."/>
            <person name="Pearson M."/>
            <person name="Poon T.W."/>
            <person name="Priest M."/>
            <person name="Roberts A."/>
            <person name="Saif S."/>
            <person name="Shea T."/>
            <person name="Sisk P."/>
            <person name="Sykes S."/>
            <person name="Wortman J."/>
            <person name="Nusbaum C."/>
            <person name="Birren B."/>
        </authorList>
    </citation>
    <scope>NUCLEOTIDE SEQUENCE [LARGE SCALE GENOMIC DNA]</scope>
    <source>
        <strain evidence="2 3">DSM 19448</strain>
    </source>
</reference>
<dbReference type="PATRIC" id="fig|927665.4.peg.4670"/>
<dbReference type="AlphaFoldDB" id="A0A0F5IQ48"/>
<dbReference type="Proteomes" id="UP000033047">
    <property type="component" value="Unassembled WGS sequence"/>
</dbReference>
<evidence type="ECO:0000313" key="2">
    <source>
        <dbReference type="EMBL" id="KKB47694.1"/>
    </source>
</evidence>
<organism evidence="2 3">
    <name type="scientific">Parabacteroides goldsteinii DSM 19448 = WAL 12034</name>
    <dbReference type="NCBI Taxonomy" id="927665"/>
    <lineage>
        <taxon>Bacteria</taxon>
        <taxon>Pseudomonadati</taxon>
        <taxon>Bacteroidota</taxon>
        <taxon>Bacteroidia</taxon>
        <taxon>Bacteroidales</taxon>
        <taxon>Tannerellaceae</taxon>
        <taxon>Parabacteroides</taxon>
    </lineage>
</organism>
<keyword evidence="1" id="KW-0812">Transmembrane</keyword>
<gene>
    <name evidence="2" type="ORF">HMPREF1535_04551</name>
</gene>
<keyword evidence="1" id="KW-0472">Membrane</keyword>
<comment type="caution">
    <text evidence="2">The sequence shown here is derived from an EMBL/GenBank/DDBJ whole genome shotgun (WGS) entry which is preliminary data.</text>
</comment>
<accession>A0A0F5IQ48</accession>
<protein>
    <submittedName>
        <fullName evidence="2">Uncharacterized protein</fullName>
    </submittedName>
</protein>
<sequence length="169" mass="20092">MRKDSAIQILPSFRRQLNDAKRIFVIFASAMIVDNVYLLYVSENCMLSLLVGSCLISALLAVLAYRKYLLFFLKSGCTLDFYIAATIEYILVIWGFSPLFLYIFIEQRWTMLNRYGMNCLFLFNTYINWLLPITLFLMVSCTYWLIMHLIQKESKQFYLLEKKKNEIYE</sequence>